<dbReference type="EC" id="2.7.7.87" evidence="3"/>
<feature type="domain" description="YrdC-like" evidence="12">
    <location>
        <begin position="13"/>
        <end position="199"/>
    </location>
</feature>
<evidence type="ECO:0000313" key="13">
    <source>
        <dbReference type="EMBL" id="SVB88909.1"/>
    </source>
</evidence>
<dbReference type="FunFam" id="3.90.870.10:FF:000009">
    <property type="entry name" value="Threonylcarbamoyl-AMP synthase, putative"/>
    <property type="match status" value="1"/>
</dbReference>
<dbReference type="GO" id="GO:0008033">
    <property type="term" value="P:tRNA processing"/>
    <property type="evidence" value="ECO:0007669"/>
    <property type="project" value="UniProtKB-KW"/>
</dbReference>
<evidence type="ECO:0000256" key="8">
    <source>
        <dbReference type="ARBA" id="ARBA00022741"/>
    </source>
</evidence>
<dbReference type="InterPro" id="IPR017945">
    <property type="entry name" value="DHBP_synth_RibB-like_a/b_dom"/>
</dbReference>
<dbReference type="Pfam" id="PF01300">
    <property type="entry name" value="Sua5_yciO_yrdC"/>
    <property type="match status" value="1"/>
</dbReference>
<dbReference type="EMBL" id="UINC01062359">
    <property type="protein sequence ID" value="SVB88909.1"/>
    <property type="molecule type" value="Genomic_DNA"/>
</dbReference>
<dbReference type="InterPro" id="IPR050156">
    <property type="entry name" value="TC-AMP_synthase_SUA5"/>
</dbReference>
<dbReference type="Gene3D" id="3.90.870.10">
    <property type="entry name" value="DHBP synthase"/>
    <property type="match status" value="1"/>
</dbReference>
<dbReference type="GO" id="GO:0006450">
    <property type="term" value="P:regulation of translational fidelity"/>
    <property type="evidence" value="ECO:0007669"/>
    <property type="project" value="TreeGrafter"/>
</dbReference>
<comment type="subcellular location">
    <subcellularLocation>
        <location evidence="1">Cytoplasm</location>
    </subcellularLocation>
</comment>
<evidence type="ECO:0000256" key="7">
    <source>
        <dbReference type="ARBA" id="ARBA00022695"/>
    </source>
</evidence>
<comment type="catalytic activity">
    <reaction evidence="11">
        <text>L-threonine + hydrogencarbonate + ATP = L-threonylcarbamoyladenylate + diphosphate + H2O</text>
        <dbReference type="Rhea" id="RHEA:36407"/>
        <dbReference type="ChEBI" id="CHEBI:15377"/>
        <dbReference type="ChEBI" id="CHEBI:17544"/>
        <dbReference type="ChEBI" id="CHEBI:30616"/>
        <dbReference type="ChEBI" id="CHEBI:33019"/>
        <dbReference type="ChEBI" id="CHEBI:57926"/>
        <dbReference type="ChEBI" id="CHEBI:73682"/>
        <dbReference type="EC" id="2.7.7.87"/>
    </reaction>
</comment>
<dbReference type="GO" id="GO:0005737">
    <property type="term" value="C:cytoplasm"/>
    <property type="evidence" value="ECO:0007669"/>
    <property type="project" value="UniProtKB-SubCell"/>
</dbReference>
<keyword evidence="4" id="KW-0963">Cytoplasm</keyword>
<dbReference type="Pfam" id="PF03481">
    <property type="entry name" value="Sua5_C"/>
    <property type="match status" value="1"/>
</dbReference>
<dbReference type="GO" id="GO:0000049">
    <property type="term" value="F:tRNA binding"/>
    <property type="evidence" value="ECO:0007669"/>
    <property type="project" value="TreeGrafter"/>
</dbReference>
<dbReference type="AlphaFoldDB" id="A0A382HNX4"/>
<keyword evidence="8" id="KW-0547">Nucleotide-binding</keyword>
<dbReference type="PIRSF" id="PIRSF004930">
    <property type="entry name" value="Tln_factor_SUA5"/>
    <property type="match status" value="1"/>
</dbReference>
<evidence type="ECO:0000256" key="2">
    <source>
        <dbReference type="ARBA" id="ARBA00007663"/>
    </source>
</evidence>
<keyword evidence="5" id="KW-0808">Transferase</keyword>
<protein>
    <recommendedName>
        <fullName evidence="10">L-threonylcarbamoyladenylate synthase</fullName>
        <ecNumber evidence="3">2.7.7.87</ecNumber>
    </recommendedName>
    <alternativeName>
        <fullName evidence="10">L-threonylcarbamoyladenylate synthase</fullName>
    </alternativeName>
</protein>
<dbReference type="SUPFAM" id="SSF55821">
    <property type="entry name" value="YrdC/RibB"/>
    <property type="match status" value="1"/>
</dbReference>
<evidence type="ECO:0000256" key="5">
    <source>
        <dbReference type="ARBA" id="ARBA00022679"/>
    </source>
</evidence>
<dbReference type="InterPro" id="IPR006070">
    <property type="entry name" value="Sua5-like_dom"/>
</dbReference>
<keyword evidence="7" id="KW-0548">Nucleotidyltransferase</keyword>
<dbReference type="PANTHER" id="PTHR17490">
    <property type="entry name" value="SUA5"/>
    <property type="match status" value="1"/>
</dbReference>
<dbReference type="PROSITE" id="PS51163">
    <property type="entry name" value="YRDC"/>
    <property type="match status" value="1"/>
</dbReference>
<keyword evidence="6" id="KW-0819">tRNA processing</keyword>
<reference evidence="13" key="1">
    <citation type="submission" date="2018-05" db="EMBL/GenBank/DDBJ databases">
        <authorList>
            <person name="Lanie J.A."/>
            <person name="Ng W.-L."/>
            <person name="Kazmierczak K.M."/>
            <person name="Andrzejewski T.M."/>
            <person name="Davidsen T.M."/>
            <person name="Wayne K.J."/>
            <person name="Tettelin H."/>
            <person name="Glass J.I."/>
            <person name="Rusch D."/>
            <person name="Podicherti R."/>
            <person name="Tsui H.-C.T."/>
            <person name="Winkler M.E."/>
        </authorList>
    </citation>
    <scope>NUCLEOTIDE SEQUENCE</scope>
</reference>
<keyword evidence="9" id="KW-0067">ATP-binding</keyword>
<accession>A0A382HNX4</accession>
<feature type="non-terminal residue" evidence="13">
    <location>
        <position position="1"/>
    </location>
</feature>
<dbReference type="GO" id="GO:0005524">
    <property type="term" value="F:ATP binding"/>
    <property type="evidence" value="ECO:0007669"/>
    <property type="project" value="UniProtKB-KW"/>
</dbReference>
<sequence>MKNIYSNIYKPNLTNLKKAKKNIENNNVIGMPTETVYGLAGNAYSNKSVAKIFKLKKRPTFNPLIIHFKNLSDLKNNVILNKAFTKLYKAFCPGPITFILKRKTKSKISKIATARKKTVAVRIPKHKVARSLLNILKVPLAAPSANIASKLSPTSAKDVVDEFGNKIKLILDGGQCKIGLESTIIDLTVKPTILRPGSISVEKIQKILKKKVTINNNPKKIKGPGQLKLHYSPGIPIIMNTKHAKKNQAFIGFGKKFKLGKNNFNLS</sequence>
<gene>
    <name evidence="13" type="ORF">METZ01_LOCUS241763</name>
</gene>
<organism evidence="13">
    <name type="scientific">marine metagenome</name>
    <dbReference type="NCBI Taxonomy" id="408172"/>
    <lineage>
        <taxon>unclassified sequences</taxon>
        <taxon>metagenomes</taxon>
        <taxon>ecological metagenomes</taxon>
    </lineage>
</organism>
<evidence type="ECO:0000256" key="4">
    <source>
        <dbReference type="ARBA" id="ARBA00022490"/>
    </source>
</evidence>
<dbReference type="InterPro" id="IPR010923">
    <property type="entry name" value="T(6)A37_SUA5"/>
</dbReference>
<dbReference type="InterPro" id="IPR005145">
    <property type="entry name" value="Sua5_C"/>
</dbReference>
<evidence type="ECO:0000256" key="10">
    <source>
        <dbReference type="ARBA" id="ARBA00029774"/>
    </source>
</evidence>
<evidence type="ECO:0000256" key="3">
    <source>
        <dbReference type="ARBA" id="ARBA00012584"/>
    </source>
</evidence>
<evidence type="ECO:0000256" key="1">
    <source>
        <dbReference type="ARBA" id="ARBA00004496"/>
    </source>
</evidence>
<evidence type="ECO:0000256" key="6">
    <source>
        <dbReference type="ARBA" id="ARBA00022694"/>
    </source>
</evidence>
<dbReference type="GO" id="GO:0061710">
    <property type="term" value="F:L-threonylcarbamoyladenylate synthase"/>
    <property type="evidence" value="ECO:0007669"/>
    <property type="project" value="UniProtKB-EC"/>
</dbReference>
<name>A0A382HNX4_9ZZZZ</name>
<dbReference type="GO" id="GO:0003725">
    <property type="term" value="F:double-stranded RNA binding"/>
    <property type="evidence" value="ECO:0007669"/>
    <property type="project" value="InterPro"/>
</dbReference>
<comment type="similarity">
    <text evidence="2">Belongs to the SUA5 family.</text>
</comment>
<dbReference type="NCBIfam" id="TIGR00057">
    <property type="entry name" value="L-threonylcarbamoyladenylate synthase"/>
    <property type="match status" value="1"/>
</dbReference>
<evidence type="ECO:0000256" key="9">
    <source>
        <dbReference type="ARBA" id="ARBA00022840"/>
    </source>
</evidence>
<evidence type="ECO:0000259" key="12">
    <source>
        <dbReference type="PROSITE" id="PS51163"/>
    </source>
</evidence>
<proteinExistence type="inferred from homology"/>
<evidence type="ECO:0000256" key="11">
    <source>
        <dbReference type="ARBA" id="ARBA00048366"/>
    </source>
</evidence>
<feature type="non-terminal residue" evidence="13">
    <location>
        <position position="267"/>
    </location>
</feature>
<dbReference type="PANTHER" id="PTHR17490:SF16">
    <property type="entry name" value="THREONYLCARBAMOYL-AMP SYNTHASE"/>
    <property type="match status" value="1"/>
</dbReference>